<dbReference type="GeneID" id="300269819"/>
<protein>
    <submittedName>
        <fullName evidence="1">Uncharacterized protein</fullName>
    </submittedName>
</protein>
<comment type="caution">
    <text evidence="1">The sequence shown here is derived from an EMBL/GenBank/DDBJ whole genome shotgun (WGS) entry which is preliminary data.</text>
</comment>
<dbReference type="AlphaFoldDB" id="A0A9X8MHV9"/>
<proteinExistence type="predicted"/>
<evidence type="ECO:0000313" key="2">
    <source>
        <dbReference type="Proteomes" id="UP000183210"/>
    </source>
</evidence>
<evidence type="ECO:0000313" key="1">
    <source>
        <dbReference type="EMBL" id="SER51775.1"/>
    </source>
</evidence>
<dbReference type="EMBL" id="FOEV01000033">
    <property type="protein sequence ID" value="SER51775.1"/>
    <property type="molecule type" value="Genomic_DNA"/>
</dbReference>
<organism evidence="1 2">
    <name type="scientific">Pseudomonas lutea</name>
    <dbReference type="NCBI Taxonomy" id="243924"/>
    <lineage>
        <taxon>Bacteria</taxon>
        <taxon>Pseudomonadati</taxon>
        <taxon>Pseudomonadota</taxon>
        <taxon>Gammaproteobacteria</taxon>
        <taxon>Pseudomonadales</taxon>
        <taxon>Pseudomonadaceae</taxon>
        <taxon>Pseudomonas</taxon>
    </lineage>
</organism>
<dbReference type="Proteomes" id="UP000183210">
    <property type="component" value="Unassembled WGS sequence"/>
</dbReference>
<dbReference type="RefSeq" id="WP_074830609.1">
    <property type="nucleotide sequence ID" value="NZ_FOEV01000033.1"/>
</dbReference>
<name>A0A9X8MHV9_9PSED</name>
<accession>A0A9X8MHV9</accession>
<reference evidence="1 2" key="1">
    <citation type="submission" date="2016-10" db="EMBL/GenBank/DDBJ databases">
        <authorList>
            <person name="Varghese N."/>
            <person name="Submissions S."/>
        </authorList>
    </citation>
    <scope>NUCLEOTIDE SEQUENCE [LARGE SCALE GENOMIC DNA]</scope>
    <source>
        <strain evidence="1 2">LMG 21974</strain>
    </source>
</reference>
<sequence>MSNQKLWAVHMQGPDEIMAMASHEDAEQFCAYFEDFAAKHPHLPKVDCLIIEWPSSTEEHAEDLLAQGEGERS</sequence>
<gene>
    <name evidence="1" type="ORF">SAMN05216409_1331</name>
</gene>